<evidence type="ECO:0000256" key="7">
    <source>
        <dbReference type="ARBA" id="ARBA00060202"/>
    </source>
</evidence>
<evidence type="ECO:0000256" key="3">
    <source>
        <dbReference type="ARBA" id="ARBA00022786"/>
    </source>
</evidence>
<evidence type="ECO:0000313" key="20">
    <source>
        <dbReference type="EMBL" id="KAE9595503.1"/>
    </source>
</evidence>
<dbReference type="AlphaFoldDB" id="A0A6A4P253"/>
<keyword evidence="17" id="KW-0812">Transmembrane</keyword>
<feature type="active site" description="Glycyl thioester intermediate" evidence="14">
    <location>
        <position position="125"/>
    </location>
</feature>
<dbReference type="PROSITE" id="PS50127">
    <property type="entry name" value="UBC_2"/>
    <property type="match status" value="1"/>
</dbReference>
<evidence type="ECO:0000256" key="12">
    <source>
        <dbReference type="ARBA" id="ARBA00078369"/>
    </source>
</evidence>
<keyword evidence="17" id="KW-0472">Membrane</keyword>
<dbReference type="InterPro" id="IPR000608">
    <property type="entry name" value="UBC"/>
</dbReference>
<keyword evidence="1 19" id="KW-0808">Transferase</keyword>
<keyword evidence="21" id="KW-1185">Reference proteome</keyword>
<reference evidence="19" key="2">
    <citation type="journal article" date="2020" name="Nat. Commun.">
        <title>High-quality genome sequence of white lupin provides insight into soil exploration and seed quality.</title>
        <authorList>
            <person name="Hufnagel B."/>
            <person name="Marques A."/>
            <person name="Soriano A."/>
            <person name="Marques L."/>
            <person name="Divol F."/>
            <person name="Doumas P."/>
            <person name="Sallet E."/>
            <person name="Mancinotti D."/>
            <person name="Carrere S."/>
            <person name="Marande W."/>
            <person name="Arribat S."/>
            <person name="Keller J."/>
            <person name="Huneau C."/>
            <person name="Blein T."/>
            <person name="Aime D."/>
            <person name="Laguerre M."/>
            <person name="Taylor J."/>
            <person name="Schubert V."/>
            <person name="Nelson M."/>
            <person name="Geu-Flores F."/>
            <person name="Crespi M."/>
            <person name="Gallardo K."/>
            <person name="Delaux P.M."/>
            <person name="Salse J."/>
            <person name="Berges H."/>
            <person name="Guyot R."/>
            <person name="Gouzy J."/>
            <person name="Peret B."/>
        </authorList>
    </citation>
    <scope>NUCLEOTIDE SEQUENCE</scope>
    <source>
        <tissue evidence="19">Leaves</tissue>
    </source>
</reference>
<evidence type="ECO:0000256" key="10">
    <source>
        <dbReference type="ARBA" id="ARBA00076312"/>
    </source>
</evidence>
<proteinExistence type="inferred from homology"/>
<comment type="subunit">
    <text evidence="8">Interacts with MAEA and WDR26, components of the CTLH complex that contains GID4, RANBP9 and/or RANBP10, MKLN1, MAEA, RMND5A (or alternatively its paralog RMND5B), GID8, ARMC8, WDR26 and YPEL5.</text>
</comment>
<dbReference type="EMBL" id="WOCE01000017">
    <property type="protein sequence ID" value="KAE9595503.1"/>
    <property type="molecule type" value="Genomic_DNA"/>
</dbReference>
<dbReference type="InterPro" id="IPR016135">
    <property type="entry name" value="UBQ-conjugating_enzyme/RWD"/>
</dbReference>
<dbReference type="EMBL" id="WOCE01000017">
    <property type="protein sequence ID" value="KAE9595501.1"/>
    <property type="molecule type" value="Genomic_DNA"/>
</dbReference>
<feature type="transmembrane region" description="Helical" evidence="17">
    <location>
        <begin position="23"/>
        <end position="51"/>
    </location>
</feature>
<evidence type="ECO:0000256" key="4">
    <source>
        <dbReference type="ARBA" id="ARBA00022840"/>
    </source>
</evidence>
<evidence type="ECO:0000256" key="15">
    <source>
        <dbReference type="RuleBase" id="RU362109"/>
    </source>
</evidence>
<evidence type="ECO:0000259" key="18">
    <source>
        <dbReference type="PROSITE" id="PS50127"/>
    </source>
</evidence>
<organism evidence="19 21">
    <name type="scientific">Lupinus albus</name>
    <name type="common">White lupine</name>
    <name type="synonym">Lupinus termis</name>
    <dbReference type="NCBI Taxonomy" id="3870"/>
    <lineage>
        <taxon>Eukaryota</taxon>
        <taxon>Viridiplantae</taxon>
        <taxon>Streptophyta</taxon>
        <taxon>Embryophyta</taxon>
        <taxon>Tracheophyta</taxon>
        <taxon>Spermatophyta</taxon>
        <taxon>Magnoliopsida</taxon>
        <taxon>eudicotyledons</taxon>
        <taxon>Gunneridae</taxon>
        <taxon>Pentapetalae</taxon>
        <taxon>rosids</taxon>
        <taxon>fabids</taxon>
        <taxon>Fabales</taxon>
        <taxon>Fabaceae</taxon>
        <taxon>Papilionoideae</taxon>
        <taxon>50 kb inversion clade</taxon>
        <taxon>genistoids sensu lato</taxon>
        <taxon>core genistoids</taxon>
        <taxon>Genisteae</taxon>
        <taxon>Lupinus</taxon>
    </lineage>
</organism>
<dbReference type="Gene3D" id="3.10.110.10">
    <property type="entry name" value="Ubiquitin Conjugating Enzyme"/>
    <property type="match status" value="1"/>
</dbReference>
<dbReference type="SMART" id="SM00212">
    <property type="entry name" value="UBCc"/>
    <property type="match status" value="1"/>
</dbReference>
<evidence type="ECO:0000256" key="13">
    <source>
        <dbReference type="ARBA" id="ARBA00082119"/>
    </source>
</evidence>
<name>A0A6A4P253_LUPAL</name>
<evidence type="ECO:0000256" key="16">
    <source>
        <dbReference type="SAM" id="MobiDB-lite"/>
    </source>
</evidence>
<evidence type="ECO:0000313" key="19">
    <source>
        <dbReference type="EMBL" id="KAE9595501.1"/>
    </source>
</evidence>
<reference evidence="21" key="1">
    <citation type="journal article" date="2020" name="Nat. Commun.">
        <title>Genome sequence of the cluster root forming white lupin.</title>
        <authorList>
            <person name="Hufnagel B."/>
            <person name="Marques A."/>
            <person name="Soriano A."/>
            <person name="Marques L."/>
            <person name="Divol F."/>
            <person name="Doumas P."/>
            <person name="Sallet E."/>
            <person name="Mancinotti D."/>
            <person name="Carrere S."/>
            <person name="Marande W."/>
            <person name="Arribat S."/>
            <person name="Keller J."/>
            <person name="Huneau C."/>
            <person name="Blein T."/>
            <person name="Aime D."/>
            <person name="Laguerre M."/>
            <person name="Taylor J."/>
            <person name="Schubert V."/>
            <person name="Nelson M."/>
            <person name="Geu-Flores F."/>
            <person name="Crespi M."/>
            <person name="Gallardo-Guerrero K."/>
            <person name="Delaux P.-M."/>
            <person name="Salse J."/>
            <person name="Berges H."/>
            <person name="Guyot R."/>
            <person name="Gouzy J."/>
            <person name="Peret B."/>
        </authorList>
    </citation>
    <scope>NUCLEOTIDE SEQUENCE [LARGE SCALE GENOMIC DNA]</scope>
    <source>
        <strain evidence="21">cv. Amiga</strain>
    </source>
</reference>
<keyword evidence="2 15" id="KW-0547">Nucleotide-binding</keyword>
<dbReference type="PROSITE" id="PS00183">
    <property type="entry name" value="UBC_1"/>
    <property type="match status" value="1"/>
</dbReference>
<dbReference type="GO" id="GO:0005524">
    <property type="term" value="F:ATP binding"/>
    <property type="evidence" value="ECO:0007669"/>
    <property type="project" value="UniProtKB-UniRule"/>
</dbReference>
<keyword evidence="5" id="KW-0832">Ubl conjugation</keyword>
<keyword evidence="17" id="KW-1133">Transmembrane helix</keyword>
<evidence type="ECO:0000313" key="21">
    <source>
        <dbReference type="Proteomes" id="UP000447434"/>
    </source>
</evidence>
<comment type="caution">
    <text evidence="19">The sequence shown here is derived from an EMBL/GenBank/DDBJ whole genome shotgun (WGS) entry which is preliminary data.</text>
</comment>
<dbReference type="InterPro" id="IPR023313">
    <property type="entry name" value="UBQ-conjugating_AS"/>
</dbReference>
<evidence type="ECO:0000256" key="8">
    <source>
        <dbReference type="ARBA" id="ARBA00063081"/>
    </source>
</evidence>
<dbReference type="CDD" id="cd23797">
    <property type="entry name" value="UBCc_UBE2H"/>
    <property type="match status" value="1"/>
</dbReference>
<accession>A0A6A4P253</accession>
<dbReference type="Proteomes" id="UP000447434">
    <property type="component" value="Chromosome 17"/>
</dbReference>
<evidence type="ECO:0000256" key="2">
    <source>
        <dbReference type="ARBA" id="ARBA00022741"/>
    </source>
</evidence>
<protein>
    <recommendedName>
        <fullName evidence="9">Ubiquitin-conjugating enzyme E2 H</fullName>
    </recommendedName>
    <alternativeName>
        <fullName evidence="12">(E3-independent) E2 ubiquitin-conjugating enzyme H</fullName>
    </alternativeName>
    <alternativeName>
        <fullName evidence="10">E2 ubiquitin-conjugating enzyme H</fullName>
    </alternativeName>
    <alternativeName>
        <fullName evidence="13">Ubiquitin carrier protein H</fullName>
    </alternativeName>
    <alternativeName>
        <fullName evidence="11">Ubiquitin-protein ligase H</fullName>
    </alternativeName>
</protein>
<dbReference type="OrthoDB" id="269518at2759"/>
<evidence type="ECO:0000256" key="17">
    <source>
        <dbReference type="SAM" id="Phobius"/>
    </source>
</evidence>
<sequence>MSTPSKRRETDIMKLLNLKPFSFIQFLIFFYLGILLSLWFLLFILLFYFSFHFSRKMNKHKVEMMNDYMTEFYVHFHGPNDSPYKGGVWKVRVELPYDYPYNSPRISFTNKIFHPNIDEDSGTVCLDVINETWTPMFDLVNVFEMFLPQLLLFPNESDPLNGEAAALMIHDIVAYELKVKEYCERYAKPEDIGIVEEKKTNEDKNDSNEEHVIDKPDS</sequence>
<feature type="domain" description="UBC core" evidence="18">
    <location>
        <begin position="39"/>
        <end position="188"/>
    </location>
</feature>
<keyword evidence="19" id="KW-0012">Acyltransferase</keyword>
<keyword evidence="4 15" id="KW-0067">ATP-binding</keyword>
<dbReference type="FunFam" id="3.10.110.10:FF:000078">
    <property type="entry name" value="ubiquitin-conjugating enzyme E2 H isoform X2"/>
    <property type="match status" value="1"/>
</dbReference>
<gene>
    <name evidence="19" type="ORF">Lalb_Chr17g0339451</name>
    <name evidence="20" type="ORF">Lalb_Chr17g0339471</name>
</gene>
<dbReference type="Pfam" id="PF00179">
    <property type="entry name" value="UQ_con"/>
    <property type="match status" value="1"/>
</dbReference>
<keyword evidence="3 15" id="KW-0833">Ubl conjugation pathway</keyword>
<dbReference type="SUPFAM" id="SSF54495">
    <property type="entry name" value="UBC-like"/>
    <property type="match status" value="1"/>
</dbReference>
<evidence type="ECO:0000256" key="5">
    <source>
        <dbReference type="ARBA" id="ARBA00022843"/>
    </source>
</evidence>
<evidence type="ECO:0000256" key="9">
    <source>
        <dbReference type="ARBA" id="ARBA00072436"/>
    </source>
</evidence>
<feature type="region of interest" description="Disordered" evidence="16">
    <location>
        <begin position="193"/>
        <end position="218"/>
    </location>
</feature>
<dbReference type="PANTHER" id="PTHR24068">
    <property type="entry name" value="UBIQUITIN-CONJUGATING ENZYME E2"/>
    <property type="match status" value="1"/>
</dbReference>
<dbReference type="GO" id="GO:0004842">
    <property type="term" value="F:ubiquitin-protein transferase activity"/>
    <property type="evidence" value="ECO:0007669"/>
    <property type="project" value="UniProtKB-ARBA"/>
</dbReference>
<comment type="similarity">
    <text evidence="15">Belongs to the ubiquitin-conjugating enzyme family.</text>
</comment>
<comment type="function">
    <text evidence="7">Accepts ubiquitin from the E1 complex and catalyzes its covalent attachment to other proteins. E2 ubiquitin conjugating enzyme that transfers ubiquitin to MAEA, a core component of the CTLH E3 ubiquitin-protein ligase complex. In vitro catalyzes 'Lys-11'- and 'Lys-48'-linked polyubiquitination. Capable, in vitro, to ubiquitinate histone H2A.</text>
</comment>
<evidence type="ECO:0000256" key="6">
    <source>
        <dbReference type="ARBA" id="ARBA00022990"/>
    </source>
</evidence>
<evidence type="ECO:0000256" key="11">
    <source>
        <dbReference type="ARBA" id="ARBA00077502"/>
    </source>
</evidence>
<evidence type="ECO:0000256" key="14">
    <source>
        <dbReference type="PROSITE-ProRule" id="PRU10133"/>
    </source>
</evidence>
<keyword evidence="6" id="KW-0007">Acetylation</keyword>
<evidence type="ECO:0000256" key="1">
    <source>
        <dbReference type="ARBA" id="ARBA00022679"/>
    </source>
</evidence>